<dbReference type="SMART" id="SM01079">
    <property type="entry name" value="CHASE"/>
    <property type="match status" value="1"/>
</dbReference>
<sequence length="882" mass="97922">MDRRRDDGGFLGQPAWLWTVGALVLGMAMTAFTTQVHHAALVQAERAQSERVAERSFDAVQSQLANCGLLARSVQALFLASRDVTAEEFDTIYANLHPQELFPSLQAIGVAHRELRADGEHFITDLVAPRAGNDRLHGLDITSQPANLRALIYSRDTDQPAMSGAFELIQRAGLPGPKDGVIIRLPVFSPGAPPTSPAERVTRLTGSLAVSFQVSTLIERALPKEAREDFDIRITDVTDGVPHSLFASDAAKASVVAPKALSYRYQRDIRYGGRTWRMQLVGAPGKMQSVSLPAMTFATGTLASLLMASLAWSLANTRARAFRLAKDLSAQYRDSEARFRALNELLPTLVLLARAEDGSLAYANHAARERLLIPDPEQSGKTLVELFEDDGLEEQFEDIAKGGWAMINRSVRVRSSGRRAYWMTLSVSLISLEGKPHLLAVANDITELRELNELLGYQASHDALTGLPNRRDFVRRLDAAIATADESRQVAMFYLDLDQFKIVNDTSGHAAGDQLLAQLANLLSSHLIQGEVIARLGGDEFGILIERTTPSEALAFGERMRREIEEFQFTWQERLYTISASIGMVMIGEPGRHQREVYSQADTACYMAKERGRNRVQLYSENDQEIVRRRSELQWASRLRQALSEGRFILYFQELGPLQAQGEGQGVHFELLIRLRDEKGGMVPPGDFIPAAERYGLMPQLDRWVVETAFANFNHLHPSGQPVRLCAINLSALTIEDDTFPSFVIEKLQAYGVPADRVCFEITETAAVASMTRVIAMMNRLREIGCHFSLDDFGAGMASFGYLKNFPIDYIKIDGSFIRNIETDAVSLSIVRAVTDIGHQLGLVVVAEWVADERARDILRELGVDYAQGFLIHKPQPVSRQD</sequence>
<dbReference type="Pfam" id="PF00563">
    <property type="entry name" value="EAL"/>
    <property type="match status" value="1"/>
</dbReference>
<dbReference type="Pfam" id="PF03924">
    <property type="entry name" value="CHASE"/>
    <property type="match status" value="1"/>
</dbReference>
<evidence type="ECO:0000256" key="4">
    <source>
        <dbReference type="ARBA" id="ARBA00022989"/>
    </source>
</evidence>
<dbReference type="Gene3D" id="3.30.450.350">
    <property type="entry name" value="CHASE domain"/>
    <property type="match status" value="1"/>
</dbReference>
<dbReference type="GO" id="GO:0007165">
    <property type="term" value="P:signal transduction"/>
    <property type="evidence" value="ECO:0007669"/>
    <property type="project" value="UniProtKB-ARBA"/>
</dbReference>
<dbReference type="CDD" id="cd01948">
    <property type="entry name" value="EAL"/>
    <property type="match status" value="1"/>
</dbReference>
<dbReference type="eggNOG" id="COG5001">
    <property type="taxonomic scope" value="Bacteria"/>
</dbReference>
<dbReference type="NCBIfam" id="TIGR00229">
    <property type="entry name" value="sensory_box"/>
    <property type="match status" value="1"/>
</dbReference>
<dbReference type="SUPFAM" id="SSF141868">
    <property type="entry name" value="EAL domain-like"/>
    <property type="match status" value="1"/>
</dbReference>
<evidence type="ECO:0008006" key="11">
    <source>
        <dbReference type="Google" id="ProtNLM"/>
    </source>
</evidence>
<dbReference type="InterPro" id="IPR029787">
    <property type="entry name" value="Nucleotide_cyclase"/>
</dbReference>
<feature type="domain" description="CHASE" evidence="6">
    <location>
        <begin position="126"/>
        <end position="279"/>
    </location>
</feature>
<dbReference type="FunFam" id="3.30.70.270:FF:000001">
    <property type="entry name" value="Diguanylate cyclase domain protein"/>
    <property type="match status" value="1"/>
</dbReference>
<keyword evidence="10" id="KW-1185">Reference proteome</keyword>
<dbReference type="Gene3D" id="3.30.70.270">
    <property type="match status" value="1"/>
</dbReference>
<keyword evidence="3" id="KW-0812">Transmembrane</keyword>
<evidence type="ECO:0000256" key="5">
    <source>
        <dbReference type="ARBA" id="ARBA00023136"/>
    </source>
</evidence>
<dbReference type="CDD" id="cd01949">
    <property type="entry name" value="GGDEF"/>
    <property type="match status" value="1"/>
</dbReference>
<dbReference type="SMART" id="SM00052">
    <property type="entry name" value="EAL"/>
    <property type="match status" value="1"/>
</dbReference>
<dbReference type="SMART" id="SM00267">
    <property type="entry name" value="GGDEF"/>
    <property type="match status" value="1"/>
</dbReference>
<dbReference type="PANTHER" id="PTHR44757">
    <property type="entry name" value="DIGUANYLATE CYCLASE DGCP"/>
    <property type="match status" value="1"/>
</dbReference>
<evidence type="ECO:0000256" key="3">
    <source>
        <dbReference type="ARBA" id="ARBA00022692"/>
    </source>
</evidence>
<dbReference type="Pfam" id="PF00990">
    <property type="entry name" value="GGDEF"/>
    <property type="match status" value="1"/>
</dbReference>
<dbReference type="PATRIC" id="fig|1121015.4.peg.1507"/>
<dbReference type="InterPro" id="IPR035965">
    <property type="entry name" value="PAS-like_dom_sf"/>
</dbReference>
<dbReference type="InterPro" id="IPR052155">
    <property type="entry name" value="Biofilm_reg_signaling"/>
</dbReference>
<dbReference type="Gene3D" id="3.30.450.20">
    <property type="entry name" value="PAS domain"/>
    <property type="match status" value="1"/>
</dbReference>
<evidence type="ECO:0000259" key="6">
    <source>
        <dbReference type="PROSITE" id="PS50839"/>
    </source>
</evidence>
<dbReference type="InterPro" id="IPR000014">
    <property type="entry name" value="PAS"/>
</dbReference>
<dbReference type="Gene3D" id="3.20.20.450">
    <property type="entry name" value="EAL domain"/>
    <property type="match status" value="1"/>
</dbReference>
<evidence type="ECO:0000313" key="10">
    <source>
        <dbReference type="Proteomes" id="UP000029385"/>
    </source>
</evidence>
<comment type="caution">
    <text evidence="9">The sequence shown here is derived from an EMBL/GenBank/DDBJ whole genome shotgun (WGS) entry which is preliminary data.</text>
</comment>
<name>A0A091AY91_9GAMM</name>
<evidence type="ECO:0000259" key="8">
    <source>
        <dbReference type="PROSITE" id="PS50887"/>
    </source>
</evidence>
<dbReference type="InterPro" id="IPR001633">
    <property type="entry name" value="EAL_dom"/>
</dbReference>
<dbReference type="OrthoDB" id="9787514at2"/>
<dbReference type="EMBL" id="AVCI01000005">
    <property type="protein sequence ID" value="KFN43619.1"/>
    <property type="molecule type" value="Genomic_DNA"/>
</dbReference>
<dbReference type="InterPro" id="IPR000160">
    <property type="entry name" value="GGDEF_dom"/>
</dbReference>
<dbReference type="GO" id="GO:0016020">
    <property type="term" value="C:membrane"/>
    <property type="evidence" value="ECO:0007669"/>
    <property type="project" value="UniProtKB-SubCell"/>
</dbReference>
<feature type="domain" description="GGDEF" evidence="8">
    <location>
        <begin position="488"/>
        <end position="621"/>
    </location>
</feature>
<protein>
    <recommendedName>
        <fullName evidence="11">Diguanylate cyclase</fullName>
    </recommendedName>
</protein>
<dbReference type="RefSeq" id="WP_022968483.1">
    <property type="nucleotide sequence ID" value="NZ_ATVD01000001.1"/>
</dbReference>
<proteinExistence type="predicted"/>
<dbReference type="InterPro" id="IPR006189">
    <property type="entry name" value="CHASE_dom"/>
</dbReference>
<comment type="cofactor">
    <cofactor evidence="1">
        <name>Mg(2+)</name>
        <dbReference type="ChEBI" id="CHEBI:18420"/>
    </cofactor>
</comment>
<evidence type="ECO:0000259" key="7">
    <source>
        <dbReference type="PROSITE" id="PS50883"/>
    </source>
</evidence>
<dbReference type="STRING" id="1121015.GCA_000420545_00833"/>
<dbReference type="InterPro" id="IPR043128">
    <property type="entry name" value="Rev_trsase/Diguanyl_cyclase"/>
</dbReference>
<dbReference type="PROSITE" id="PS50883">
    <property type="entry name" value="EAL"/>
    <property type="match status" value="1"/>
</dbReference>
<dbReference type="InterPro" id="IPR035919">
    <property type="entry name" value="EAL_sf"/>
</dbReference>
<feature type="domain" description="EAL" evidence="7">
    <location>
        <begin position="632"/>
        <end position="882"/>
    </location>
</feature>
<comment type="subcellular location">
    <subcellularLocation>
        <location evidence="2">Membrane</location>
    </subcellularLocation>
</comment>
<keyword evidence="4" id="KW-1133">Transmembrane helix</keyword>
<dbReference type="NCBIfam" id="TIGR00254">
    <property type="entry name" value="GGDEF"/>
    <property type="match status" value="1"/>
</dbReference>
<dbReference type="AlphaFoldDB" id="A0A091AY91"/>
<dbReference type="SUPFAM" id="SSF55073">
    <property type="entry name" value="Nucleotide cyclase"/>
    <property type="match status" value="1"/>
</dbReference>
<evidence type="ECO:0000313" key="9">
    <source>
        <dbReference type="EMBL" id="KFN43619.1"/>
    </source>
</evidence>
<dbReference type="SUPFAM" id="SSF55785">
    <property type="entry name" value="PYP-like sensor domain (PAS domain)"/>
    <property type="match status" value="1"/>
</dbReference>
<evidence type="ECO:0000256" key="1">
    <source>
        <dbReference type="ARBA" id="ARBA00001946"/>
    </source>
</evidence>
<dbReference type="InterPro" id="IPR042240">
    <property type="entry name" value="CHASE_sf"/>
</dbReference>
<organism evidence="9 10">
    <name type="scientific">Arenimonas oryziterrae DSM 21050 = YC6267</name>
    <dbReference type="NCBI Taxonomy" id="1121015"/>
    <lineage>
        <taxon>Bacteria</taxon>
        <taxon>Pseudomonadati</taxon>
        <taxon>Pseudomonadota</taxon>
        <taxon>Gammaproteobacteria</taxon>
        <taxon>Lysobacterales</taxon>
        <taxon>Lysobacteraceae</taxon>
        <taxon>Arenimonas</taxon>
    </lineage>
</organism>
<dbReference type="Proteomes" id="UP000029385">
    <property type="component" value="Unassembled WGS sequence"/>
</dbReference>
<gene>
    <name evidence="9" type="ORF">N789_10105</name>
</gene>
<keyword evidence="5" id="KW-0472">Membrane</keyword>
<evidence type="ECO:0000256" key="2">
    <source>
        <dbReference type="ARBA" id="ARBA00004370"/>
    </source>
</evidence>
<dbReference type="PROSITE" id="PS50839">
    <property type="entry name" value="CHASE"/>
    <property type="match status" value="1"/>
</dbReference>
<dbReference type="GO" id="GO:0003824">
    <property type="term" value="F:catalytic activity"/>
    <property type="evidence" value="ECO:0007669"/>
    <property type="project" value="UniProtKB-ARBA"/>
</dbReference>
<reference evidence="9 10" key="1">
    <citation type="submission" date="2013-09" db="EMBL/GenBank/DDBJ databases">
        <title>Genome sequencing of Arenimonas oryziterrae.</title>
        <authorList>
            <person name="Chen F."/>
            <person name="Wang G."/>
        </authorList>
    </citation>
    <scope>NUCLEOTIDE SEQUENCE [LARGE SCALE GENOMIC DNA]</scope>
    <source>
        <strain evidence="9 10">YC6267</strain>
    </source>
</reference>
<dbReference type="PANTHER" id="PTHR44757:SF4">
    <property type="entry name" value="DIGUANYLATE CYCLASE DGCE-RELATED"/>
    <property type="match status" value="1"/>
</dbReference>
<dbReference type="PROSITE" id="PS50887">
    <property type="entry name" value="GGDEF"/>
    <property type="match status" value="1"/>
</dbReference>
<accession>A0A091AY91</accession>